<dbReference type="GO" id="GO:0006313">
    <property type="term" value="P:DNA transposition"/>
    <property type="evidence" value="ECO:0007669"/>
    <property type="project" value="InterPro"/>
</dbReference>
<dbReference type="EMBL" id="JYOV01000010">
    <property type="protein sequence ID" value="KJU93929.1"/>
    <property type="molecule type" value="Genomic_DNA"/>
</dbReference>
<proteinExistence type="predicted"/>
<dbReference type="PANTHER" id="PTHR33258">
    <property type="entry name" value="TRANSPOSASE INSL FOR INSERTION SEQUENCE ELEMENT IS186A-RELATED"/>
    <property type="match status" value="1"/>
</dbReference>
<dbReference type="PANTHER" id="PTHR33258:SF1">
    <property type="entry name" value="TRANSPOSASE INSL FOR INSERTION SEQUENCE ELEMENT IS186A-RELATED"/>
    <property type="match status" value="1"/>
</dbReference>
<evidence type="ECO:0000313" key="11">
    <source>
        <dbReference type="Proteomes" id="UP000033405"/>
    </source>
</evidence>
<evidence type="ECO:0000313" key="4">
    <source>
        <dbReference type="EMBL" id="KJU90414.1"/>
    </source>
</evidence>
<accession>A0A0F3H165</accession>
<dbReference type="InterPro" id="IPR002559">
    <property type="entry name" value="Transposase_11"/>
</dbReference>
<dbReference type="EMBL" id="JYOV01000012">
    <property type="protein sequence ID" value="KJU93516.1"/>
    <property type="molecule type" value="Genomic_DNA"/>
</dbReference>
<comment type="caution">
    <text evidence="2">The sequence shown here is derived from an EMBL/GenBank/DDBJ whole genome shotgun (WGS) entry which is preliminary data.</text>
</comment>
<evidence type="ECO:0000313" key="2">
    <source>
        <dbReference type="EMBL" id="KJU87906.1"/>
    </source>
</evidence>
<gene>
    <name evidence="10" type="ORF">TZ96_00635</name>
    <name evidence="8" type="ORF">TZ96_00722</name>
    <name evidence="9" type="ORF">TZ96_00834</name>
    <name evidence="7" type="ORF">TZ96_01133</name>
    <name evidence="6" type="ORF">TZ96_01278</name>
    <name evidence="5" type="ORF">TZ96_01413</name>
    <name evidence="4" type="ORF">TZ96_01879</name>
    <name evidence="3" type="ORF">TZ96_01882</name>
    <name evidence="2" type="ORF">TZ96_01924</name>
</gene>
<evidence type="ECO:0000313" key="9">
    <source>
        <dbReference type="EMBL" id="KJU93929.1"/>
    </source>
</evidence>
<dbReference type="SUPFAM" id="SSF53098">
    <property type="entry name" value="Ribonuclease H-like"/>
    <property type="match status" value="1"/>
</dbReference>
<organism evidence="2 11">
    <name type="scientific">Streptococcus infantis</name>
    <dbReference type="NCBI Taxonomy" id="68892"/>
    <lineage>
        <taxon>Bacteria</taxon>
        <taxon>Bacillati</taxon>
        <taxon>Bacillota</taxon>
        <taxon>Bacilli</taxon>
        <taxon>Lactobacillales</taxon>
        <taxon>Streptococcaceae</taxon>
        <taxon>Streptococcus</taxon>
    </lineage>
</organism>
<protein>
    <submittedName>
        <fullName evidence="2">Transposase</fullName>
    </submittedName>
</protein>
<dbReference type="Pfam" id="PF01609">
    <property type="entry name" value="DDE_Tnp_1"/>
    <property type="match status" value="1"/>
</dbReference>
<dbReference type="EMBL" id="JYOV01000022">
    <property type="protein sequence ID" value="KJU90414.1"/>
    <property type="molecule type" value="Genomic_DNA"/>
</dbReference>
<dbReference type="EMBL" id="JYOV01000027">
    <property type="protein sequence ID" value="KJU87906.1"/>
    <property type="molecule type" value="Genomic_DNA"/>
</dbReference>
<evidence type="ECO:0000313" key="7">
    <source>
        <dbReference type="EMBL" id="KJU93516.1"/>
    </source>
</evidence>
<dbReference type="EMBL" id="JYOV01000010">
    <property type="protein sequence ID" value="KJU93817.1"/>
    <property type="molecule type" value="Genomic_DNA"/>
</dbReference>
<evidence type="ECO:0000313" key="10">
    <source>
        <dbReference type="EMBL" id="KJU94163.1"/>
    </source>
</evidence>
<dbReference type="GO" id="GO:0004803">
    <property type="term" value="F:transposase activity"/>
    <property type="evidence" value="ECO:0007669"/>
    <property type="project" value="InterPro"/>
</dbReference>
<dbReference type="PATRIC" id="fig|28037.218.peg.1088"/>
<evidence type="ECO:0000313" key="3">
    <source>
        <dbReference type="EMBL" id="KJU88171.1"/>
    </source>
</evidence>
<dbReference type="EMBL" id="JYOV01000015">
    <property type="protein sequence ID" value="KJU92685.1"/>
    <property type="molecule type" value="Genomic_DNA"/>
</dbReference>
<dbReference type="EMBL" id="JYOV01000019">
    <property type="protein sequence ID" value="KJU91389.1"/>
    <property type="molecule type" value="Genomic_DNA"/>
</dbReference>
<dbReference type="Gene3D" id="3.90.350.10">
    <property type="entry name" value="Transposase Inhibitor Protein From Tn5, Chain A, domain 1"/>
    <property type="match status" value="1"/>
</dbReference>
<sequence>MDRGYESYNLMAHFQEKGWLYIIRIRDGKQSMRSSFNLPNTECFDQNFSLKLSRKQTNQLKKLYRDFPNDYHFIPHNSTFDFLPETSQKHDPVELYQLPFRLVRLEAEEGKYETLVTNTDYSVQQLKNLYASRWGIETSFRDLKYSIGLVNFHAKKKEGILQEIFARFTNFNFCRWVTSQVAIDSSHKKQRYKVCFSDATYACRLFFNGSLSSLQLKNYLKKQLSIIRPNRKYPRKIKAQSVIDFIYRVT</sequence>
<evidence type="ECO:0000313" key="8">
    <source>
        <dbReference type="EMBL" id="KJU93817.1"/>
    </source>
</evidence>
<dbReference type="AlphaFoldDB" id="A0A0F3H165"/>
<dbReference type="Proteomes" id="UP000033405">
    <property type="component" value="Unassembled WGS sequence"/>
</dbReference>
<dbReference type="GO" id="GO:0003677">
    <property type="term" value="F:DNA binding"/>
    <property type="evidence" value="ECO:0007669"/>
    <property type="project" value="InterPro"/>
</dbReference>
<dbReference type="InterPro" id="IPR012337">
    <property type="entry name" value="RNaseH-like_sf"/>
</dbReference>
<name>A0A0F3H165_9STRE</name>
<evidence type="ECO:0000313" key="5">
    <source>
        <dbReference type="EMBL" id="KJU91389.1"/>
    </source>
</evidence>
<feature type="domain" description="Transposase IS4-like" evidence="1">
    <location>
        <begin position="1"/>
        <end position="172"/>
    </location>
</feature>
<reference evidence="2 11" key="1">
    <citation type="submission" date="2015-02" db="EMBL/GenBank/DDBJ databases">
        <title>Evolution of amylase-binding proteins of oral streptococcal species.</title>
        <authorList>
            <person name="Haase E.M."/>
        </authorList>
    </citation>
    <scope>NUCLEOTIDE SEQUENCE [LARGE SCALE GENOMIC DNA]</scope>
    <source>
        <strain evidence="2 11">UC6950A</strain>
    </source>
</reference>
<dbReference type="EMBL" id="JYOV01000009">
    <property type="protein sequence ID" value="KJU94163.1"/>
    <property type="molecule type" value="Genomic_DNA"/>
</dbReference>
<evidence type="ECO:0000313" key="6">
    <source>
        <dbReference type="EMBL" id="KJU92685.1"/>
    </source>
</evidence>
<evidence type="ECO:0000259" key="1">
    <source>
        <dbReference type="Pfam" id="PF01609"/>
    </source>
</evidence>
<dbReference type="EMBL" id="JYOV01000024">
    <property type="protein sequence ID" value="KJU88171.1"/>
    <property type="molecule type" value="Genomic_DNA"/>
</dbReference>